<dbReference type="PANTHER" id="PTHR30069:SF29">
    <property type="entry name" value="HEMOGLOBIN AND HEMOGLOBIN-HAPTOGLOBIN-BINDING PROTEIN 1-RELATED"/>
    <property type="match status" value="1"/>
</dbReference>
<comment type="subcellular location">
    <subcellularLocation>
        <location evidence="1 10">Cell outer membrane</location>
        <topology evidence="1 10">Multi-pass membrane protein</topology>
    </subcellularLocation>
</comment>
<feature type="domain" description="TonB-dependent receptor plug" evidence="13">
    <location>
        <begin position="78"/>
        <end position="185"/>
    </location>
</feature>
<keyword evidence="7 10" id="KW-0472">Membrane</keyword>
<dbReference type="KEGG" id="dbr:Deba_2524"/>
<evidence type="ECO:0000256" key="11">
    <source>
        <dbReference type="RuleBase" id="RU003357"/>
    </source>
</evidence>
<comment type="similarity">
    <text evidence="10 11">Belongs to the TonB-dependent receptor family.</text>
</comment>
<proteinExistence type="inferred from homology"/>
<dbReference type="GO" id="GO:0044718">
    <property type="term" value="P:siderophore transmembrane transport"/>
    <property type="evidence" value="ECO:0007669"/>
    <property type="project" value="TreeGrafter"/>
</dbReference>
<evidence type="ECO:0000256" key="10">
    <source>
        <dbReference type="PROSITE-ProRule" id="PRU01360"/>
    </source>
</evidence>
<dbReference type="PANTHER" id="PTHR30069">
    <property type="entry name" value="TONB-DEPENDENT OUTER MEMBRANE RECEPTOR"/>
    <property type="match status" value="1"/>
</dbReference>
<feature type="domain" description="TonB-dependent receptor-like beta-barrel" evidence="12">
    <location>
        <begin position="266"/>
        <end position="674"/>
    </location>
</feature>
<name>E1QJY8_DESB2</name>
<keyword evidence="4 10" id="KW-0812">Transmembrane</keyword>
<dbReference type="Gene3D" id="2.170.130.10">
    <property type="entry name" value="TonB-dependent receptor, plug domain"/>
    <property type="match status" value="1"/>
</dbReference>
<keyword evidence="8 14" id="KW-0675">Receptor</keyword>
<dbReference type="EMBL" id="CP002085">
    <property type="protein sequence ID" value="ADK85881.1"/>
    <property type="molecule type" value="Genomic_DNA"/>
</dbReference>
<keyword evidence="9 10" id="KW-0998">Cell outer membrane</keyword>
<dbReference type="Proteomes" id="UP000009047">
    <property type="component" value="Chromosome"/>
</dbReference>
<accession>E1QJY8</accession>
<dbReference type="InterPro" id="IPR036942">
    <property type="entry name" value="Beta-barrel_TonB_sf"/>
</dbReference>
<evidence type="ECO:0000313" key="15">
    <source>
        <dbReference type="Proteomes" id="UP000009047"/>
    </source>
</evidence>
<dbReference type="CDD" id="cd01347">
    <property type="entry name" value="ligand_gated_channel"/>
    <property type="match status" value="1"/>
</dbReference>
<evidence type="ECO:0000256" key="5">
    <source>
        <dbReference type="ARBA" id="ARBA00022729"/>
    </source>
</evidence>
<dbReference type="SUPFAM" id="SSF56935">
    <property type="entry name" value="Porins"/>
    <property type="match status" value="1"/>
</dbReference>
<evidence type="ECO:0000256" key="1">
    <source>
        <dbReference type="ARBA" id="ARBA00004571"/>
    </source>
</evidence>
<dbReference type="InterPro" id="IPR037066">
    <property type="entry name" value="Plug_dom_sf"/>
</dbReference>
<dbReference type="Pfam" id="PF07715">
    <property type="entry name" value="Plug"/>
    <property type="match status" value="1"/>
</dbReference>
<evidence type="ECO:0000259" key="12">
    <source>
        <dbReference type="Pfam" id="PF00593"/>
    </source>
</evidence>
<evidence type="ECO:0000256" key="2">
    <source>
        <dbReference type="ARBA" id="ARBA00022448"/>
    </source>
</evidence>
<keyword evidence="3 10" id="KW-1134">Transmembrane beta strand</keyword>
<dbReference type="AlphaFoldDB" id="E1QJY8"/>
<evidence type="ECO:0000256" key="8">
    <source>
        <dbReference type="ARBA" id="ARBA00023170"/>
    </source>
</evidence>
<dbReference type="InterPro" id="IPR012910">
    <property type="entry name" value="Plug_dom"/>
</dbReference>
<evidence type="ECO:0000256" key="7">
    <source>
        <dbReference type="ARBA" id="ARBA00023136"/>
    </source>
</evidence>
<keyword evidence="15" id="KW-1185">Reference proteome</keyword>
<dbReference type="GO" id="GO:0015344">
    <property type="term" value="F:siderophore uptake transmembrane transporter activity"/>
    <property type="evidence" value="ECO:0007669"/>
    <property type="project" value="TreeGrafter"/>
</dbReference>
<reference evidence="14 15" key="1">
    <citation type="journal article" date="2010" name="Stand. Genomic Sci.">
        <title>Complete genome sequence of Desulfarculus baarsii type strain (2st14).</title>
        <authorList>
            <person name="Sun H."/>
            <person name="Spring S."/>
            <person name="Lapidus A."/>
            <person name="Davenport K."/>
            <person name="Del Rio T.G."/>
            <person name="Tice H."/>
            <person name="Nolan M."/>
            <person name="Copeland A."/>
            <person name="Cheng J.F."/>
            <person name="Lucas S."/>
            <person name="Tapia R."/>
            <person name="Goodwin L."/>
            <person name="Pitluck S."/>
            <person name="Ivanova N."/>
            <person name="Pagani I."/>
            <person name="Mavromatis K."/>
            <person name="Ovchinnikova G."/>
            <person name="Pati A."/>
            <person name="Chen A."/>
            <person name="Palaniappan K."/>
            <person name="Hauser L."/>
            <person name="Chang Y.J."/>
            <person name="Jeffries C.D."/>
            <person name="Detter J.C."/>
            <person name="Han C."/>
            <person name="Rohde M."/>
            <person name="Brambilla E."/>
            <person name="Goker M."/>
            <person name="Woyke T."/>
            <person name="Bristow J."/>
            <person name="Eisen J.A."/>
            <person name="Markowitz V."/>
            <person name="Hugenholtz P."/>
            <person name="Kyrpides N.C."/>
            <person name="Klenk H.P."/>
            <person name="Land M."/>
        </authorList>
    </citation>
    <scope>NUCLEOTIDE SEQUENCE [LARGE SCALE GENOMIC DNA]</scope>
    <source>
        <strain evidence="15">ATCC 33931 / DSM 2075 / LMG 7858 / VKM B-1802 / 2st14</strain>
    </source>
</reference>
<evidence type="ECO:0000256" key="6">
    <source>
        <dbReference type="ARBA" id="ARBA00023077"/>
    </source>
</evidence>
<dbReference type="Pfam" id="PF00593">
    <property type="entry name" value="TonB_dep_Rec_b-barrel"/>
    <property type="match status" value="1"/>
</dbReference>
<evidence type="ECO:0000256" key="3">
    <source>
        <dbReference type="ARBA" id="ARBA00022452"/>
    </source>
</evidence>
<dbReference type="InterPro" id="IPR039426">
    <property type="entry name" value="TonB-dep_rcpt-like"/>
</dbReference>
<dbReference type="Gene3D" id="2.40.170.20">
    <property type="entry name" value="TonB-dependent receptor, beta-barrel domain"/>
    <property type="match status" value="1"/>
</dbReference>
<evidence type="ECO:0000313" key="14">
    <source>
        <dbReference type="EMBL" id="ADK85881.1"/>
    </source>
</evidence>
<keyword evidence="6 11" id="KW-0798">TonB box</keyword>
<keyword evidence="2 10" id="KW-0813">Transport</keyword>
<dbReference type="InterPro" id="IPR000531">
    <property type="entry name" value="Beta-barrel_TonB"/>
</dbReference>
<dbReference type="STRING" id="644282.Deba_2524"/>
<dbReference type="eggNOG" id="COG4206">
    <property type="taxonomic scope" value="Bacteria"/>
</dbReference>
<gene>
    <name evidence="14" type="ordered locus">Deba_2524</name>
</gene>
<protein>
    <submittedName>
        <fullName evidence="14">TonB-dependent receptor</fullName>
    </submittedName>
</protein>
<dbReference type="PROSITE" id="PS52016">
    <property type="entry name" value="TONB_DEPENDENT_REC_3"/>
    <property type="match status" value="1"/>
</dbReference>
<evidence type="ECO:0000256" key="4">
    <source>
        <dbReference type="ARBA" id="ARBA00022692"/>
    </source>
</evidence>
<sequence>MGRERSGRGWLAETMAVFIVFSLLAAGSAALADEASTDQGAAKTTTQKPRNQDELALTEGFKMGEVTVQATKMDKEISEVTETITIVPEQEISLGHYTDVTDVLRYTPGVQFKRAGGPGQYVYTKMRGFADGHFVVLVDGMKINESTSAGTGNFISKLDPYVLGGVEILRGPQSVLYGSDSTVGVMNFITKGAEEGFNGNVGFEYGTYEWQKGYAGVRGTADNFRYSINAAYTDSNGVHEYEDYNNFSPQIKLGYNYEDIFDAEFSYVYIKSKWNYAELNESYDFCTSRSQWWAYQMPDPERWNKEEYNLTTLNLKHNINDKFRQKLMLGWYKQESESCNPYNGLLGYIAAPVDNFTTDYVNYYSKGETVPIWDEGDGKTSYYQDENYQADYNFIYDQPFSLGVNTALVGLEYIKQDGKSWGKYGAYGDYLDSKSAYFNDQVVMFDEAVVLNAGVRYGDHKDFGGQTTYKVGAAYTFHGVGTTLFTNYGTSFRAPTVYNLYHPKYGNQDLKPEKGWTVEAGVRQLLLDGKLNFEIATWKTELDDVIAYTYLRKNGENVGTYVNRDKQISTGVEFAFAWNFYGDFTLLGNYTYTDSNTDNDGQTSRTVQIARNMFNVGVQYNLKDKLFLALHGYYAGPRLRWNGDVEMEEYFRVDASANYVIWNGLSAFTRINNLLDAEVEEGLGYEQPGFYIIGGLQWDFHMPGADS</sequence>
<evidence type="ECO:0000256" key="9">
    <source>
        <dbReference type="ARBA" id="ARBA00023237"/>
    </source>
</evidence>
<dbReference type="HOGENOM" id="CLU_008287_18_5_7"/>
<evidence type="ECO:0000259" key="13">
    <source>
        <dbReference type="Pfam" id="PF07715"/>
    </source>
</evidence>
<organism evidence="14 15">
    <name type="scientific">Desulfarculus baarsii (strain ATCC 33931 / DSM 2075 / LMG 7858 / VKM B-1802 / 2st14)</name>
    <dbReference type="NCBI Taxonomy" id="644282"/>
    <lineage>
        <taxon>Bacteria</taxon>
        <taxon>Pseudomonadati</taxon>
        <taxon>Thermodesulfobacteriota</taxon>
        <taxon>Desulfarculia</taxon>
        <taxon>Desulfarculales</taxon>
        <taxon>Desulfarculaceae</taxon>
        <taxon>Desulfarculus</taxon>
    </lineage>
</organism>
<dbReference type="GO" id="GO:0009279">
    <property type="term" value="C:cell outer membrane"/>
    <property type="evidence" value="ECO:0007669"/>
    <property type="project" value="UniProtKB-SubCell"/>
</dbReference>
<keyword evidence="5" id="KW-0732">Signal</keyword>